<comment type="caution">
    <text evidence="7">The sequence shown here is derived from an EMBL/GenBank/DDBJ whole genome shotgun (WGS) entry which is preliminary data.</text>
</comment>
<evidence type="ECO:0000259" key="6">
    <source>
        <dbReference type="PROSITE" id="PS50011"/>
    </source>
</evidence>
<dbReference type="InterPro" id="IPR000719">
    <property type="entry name" value="Prot_kinase_dom"/>
</dbReference>
<dbReference type="PROSITE" id="PS00108">
    <property type="entry name" value="PROTEIN_KINASE_ST"/>
    <property type="match status" value="1"/>
</dbReference>
<keyword evidence="2 4" id="KW-0547">Nucleotide-binding</keyword>
<dbReference type="EMBL" id="MLAK01000724">
    <property type="protein sequence ID" value="OHT06496.1"/>
    <property type="molecule type" value="Genomic_DNA"/>
</dbReference>
<proteinExistence type="inferred from homology"/>
<dbReference type="Proteomes" id="UP000179807">
    <property type="component" value="Unassembled WGS sequence"/>
</dbReference>
<dbReference type="InterPro" id="IPR011009">
    <property type="entry name" value="Kinase-like_dom_sf"/>
</dbReference>
<organism evidence="7 8">
    <name type="scientific">Tritrichomonas foetus</name>
    <dbReference type="NCBI Taxonomy" id="1144522"/>
    <lineage>
        <taxon>Eukaryota</taxon>
        <taxon>Metamonada</taxon>
        <taxon>Parabasalia</taxon>
        <taxon>Tritrichomonadida</taxon>
        <taxon>Tritrichomonadidae</taxon>
        <taxon>Tritrichomonas</taxon>
    </lineage>
</organism>
<evidence type="ECO:0000256" key="3">
    <source>
        <dbReference type="ARBA" id="ARBA00022840"/>
    </source>
</evidence>
<dbReference type="EC" id="2.7.11.1" evidence="1"/>
<feature type="domain" description="Protein kinase" evidence="6">
    <location>
        <begin position="35"/>
        <end position="228"/>
    </location>
</feature>
<evidence type="ECO:0000313" key="7">
    <source>
        <dbReference type="EMBL" id="OHT06496.1"/>
    </source>
</evidence>
<dbReference type="SUPFAM" id="SSF56112">
    <property type="entry name" value="Protein kinase-like (PK-like)"/>
    <property type="match status" value="1"/>
</dbReference>
<keyword evidence="7" id="KW-0418">Kinase</keyword>
<dbReference type="SMART" id="SM00220">
    <property type="entry name" value="S_TKc"/>
    <property type="match status" value="1"/>
</dbReference>
<dbReference type="GO" id="GO:0005524">
    <property type="term" value="F:ATP binding"/>
    <property type="evidence" value="ECO:0007669"/>
    <property type="project" value="UniProtKB-UniRule"/>
</dbReference>
<evidence type="ECO:0000256" key="5">
    <source>
        <dbReference type="RuleBase" id="RU000304"/>
    </source>
</evidence>
<evidence type="ECO:0000256" key="1">
    <source>
        <dbReference type="ARBA" id="ARBA00012513"/>
    </source>
</evidence>
<gene>
    <name evidence="7" type="ORF">TRFO_25446</name>
</gene>
<dbReference type="GO" id="GO:0004674">
    <property type="term" value="F:protein serine/threonine kinase activity"/>
    <property type="evidence" value="ECO:0007669"/>
    <property type="project" value="UniProtKB-KW"/>
</dbReference>
<dbReference type="VEuPathDB" id="TrichDB:TRFO_25446"/>
<reference evidence="7" key="1">
    <citation type="submission" date="2016-10" db="EMBL/GenBank/DDBJ databases">
        <authorList>
            <person name="Benchimol M."/>
            <person name="Almeida L.G."/>
            <person name="Vasconcelos A.T."/>
            <person name="Perreira-Neves A."/>
            <person name="Rosa I.A."/>
            <person name="Tasca T."/>
            <person name="Bogo M.R."/>
            <person name="de Souza W."/>
        </authorList>
    </citation>
    <scope>NUCLEOTIDE SEQUENCE [LARGE SCALE GENOMIC DNA]</scope>
    <source>
        <strain evidence="7">K</strain>
    </source>
</reference>
<dbReference type="PROSITE" id="PS50011">
    <property type="entry name" value="PROTEIN_KINASE_DOM"/>
    <property type="match status" value="1"/>
</dbReference>
<keyword evidence="7" id="KW-0808">Transferase</keyword>
<evidence type="ECO:0000256" key="2">
    <source>
        <dbReference type="ARBA" id="ARBA00022741"/>
    </source>
</evidence>
<name>A0A1J4K6I3_9EUKA</name>
<accession>A0A1J4K6I3</accession>
<dbReference type="InterPro" id="IPR050235">
    <property type="entry name" value="CK1_Ser-Thr_kinase"/>
</dbReference>
<dbReference type="InterPro" id="IPR017441">
    <property type="entry name" value="Protein_kinase_ATP_BS"/>
</dbReference>
<dbReference type="Pfam" id="PF00069">
    <property type="entry name" value="Pkinase"/>
    <property type="match status" value="1"/>
</dbReference>
<keyword evidence="3 4" id="KW-0067">ATP-binding</keyword>
<dbReference type="PROSITE" id="PS00107">
    <property type="entry name" value="PROTEIN_KINASE_ATP"/>
    <property type="match status" value="1"/>
</dbReference>
<evidence type="ECO:0000256" key="4">
    <source>
        <dbReference type="PROSITE-ProRule" id="PRU10141"/>
    </source>
</evidence>
<keyword evidence="8" id="KW-1185">Reference proteome</keyword>
<evidence type="ECO:0000313" key="8">
    <source>
        <dbReference type="Proteomes" id="UP000179807"/>
    </source>
</evidence>
<protein>
    <recommendedName>
        <fullName evidence="1">non-specific serine/threonine protein kinase</fullName>
        <ecNumber evidence="1">2.7.11.1</ecNumber>
    </recommendedName>
</protein>
<dbReference type="RefSeq" id="XP_068359632.1">
    <property type="nucleotide sequence ID" value="XM_068504359.1"/>
</dbReference>
<keyword evidence="5" id="KW-0723">Serine/threonine-protein kinase</keyword>
<dbReference type="PANTHER" id="PTHR11909">
    <property type="entry name" value="CASEIN KINASE-RELATED"/>
    <property type="match status" value="1"/>
</dbReference>
<comment type="similarity">
    <text evidence="5">Belongs to the protein kinase superfamily.</text>
</comment>
<dbReference type="Gene3D" id="1.10.510.10">
    <property type="entry name" value="Transferase(Phosphotransferase) domain 1"/>
    <property type="match status" value="1"/>
</dbReference>
<feature type="binding site" evidence="4">
    <location>
        <position position="64"/>
    </location>
    <ligand>
        <name>ATP</name>
        <dbReference type="ChEBI" id="CHEBI:30616"/>
    </ligand>
</feature>
<dbReference type="GeneID" id="94839063"/>
<dbReference type="InterPro" id="IPR008271">
    <property type="entry name" value="Ser/Thr_kinase_AS"/>
</dbReference>
<dbReference type="OrthoDB" id="5979581at2759"/>
<dbReference type="AlphaFoldDB" id="A0A1J4K6I3"/>
<sequence>MMYGPQHIYINAKKRRVHKRDKRKLLEEGFKIDKYEVEACVGRGGFGDIYGVKVADSNKILALKLEPVEGKSNLLKEIEFLKRLQDSLNFPIYYDDGVTDQYRYLVMELLGPSLSSTRREMKHCHFSLSTTLRIGIKMLRCLEQVHKHGIIHCDVKPGNFLLRPDCLHSLVLVDFGLAQFYIHHKTGKHKKFKIYNGFNGTMKYASLNSMNESSLSRRDDLYSWFYMK</sequence>